<accession>A0A7J7CMV0</accession>
<evidence type="ECO:0008006" key="4">
    <source>
        <dbReference type="Google" id="ProtNLM"/>
    </source>
</evidence>
<feature type="signal peptide" evidence="1">
    <location>
        <begin position="1"/>
        <end position="23"/>
    </location>
</feature>
<keyword evidence="1" id="KW-0732">Signal</keyword>
<dbReference type="Proteomes" id="UP000593562">
    <property type="component" value="Unassembled WGS sequence"/>
</dbReference>
<proteinExistence type="predicted"/>
<feature type="chain" id="PRO_5029681453" description="Secreted protein" evidence="1">
    <location>
        <begin position="24"/>
        <end position="98"/>
    </location>
</feature>
<gene>
    <name evidence="2" type="ORF">HS088_TW15G00861</name>
</gene>
<evidence type="ECO:0000313" key="3">
    <source>
        <dbReference type="Proteomes" id="UP000593562"/>
    </source>
</evidence>
<name>A0A7J7CMV0_TRIWF</name>
<comment type="caution">
    <text evidence="2">The sequence shown here is derived from an EMBL/GenBank/DDBJ whole genome shotgun (WGS) entry which is preliminary data.</text>
</comment>
<evidence type="ECO:0000313" key="2">
    <source>
        <dbReference type="EMBL" id="KAF5735359.1"/>
    </source>
</evidence>
<reference evidence="2 3" key="1">
    <citation type="journal article" date="2020" name="Nat. Commun.">
        <title>Genome of Tripterygium wilfordii and identification of cytochrome P450 involved in triptolide biosynthesis.</title>
        <authorList>
            <person name="Tu L."/>
            <person name="Su P."/>
            <person name="Zhang Z."/>
            <person name="Gao L."/>
            <person name="Wang J."/>
            <person name="Hu T."/>
            <person name="Zhou J."/>
            <person name="Zhang Y."/>
            <person name="Zhao Y."/>
            <person name="Liu Y."/>
            <person name="Song Y."/>
            <person name="Tong Y."/>
            <person name="Lu Y."/>
            <person name="Yang J."/>
            <person name="Xu C."/>
            <person name="Jia M."/>
            <person name="Peters R.J."/>
            <person name="Huang L."/>
            <person name="Gao W."/>
        </authorList>
    </citation>
    <scope>NUCLEOTIDE SEQUENCE [LARGE SCALE GENOMIC DNA]</scope>
    <source>
        <strain evidence="3">cv. XIE 37</strain>
        <tissue evidence="2">Leaf</tissue>
    </source>
</reference>
<protein>
    <recommendedName>
        <fullName evidence="4">Secreted protein</fullName>
    </recommendedName>
</protein>
<dbReference type="InParanoid" id="A0A7J7CMV0"/>
<sequence length="98" mass="10810">MGFGSMLVTFFCILTHTTGKINAQNFKGTAAATCQALVVTCPQTQPPIPPSSPSSTSNTFTQSWQQRISPHGTIKCGNNRVCPIVQRVQSQWWQWKGR</sequence>
<keyword evidence="3" id="KW-1185">Reference proteome</keyword>
<dbReference type="AlphaFoldDB" id="A0A7J7CMV0"/>
<evidence type="ECO:0000256" key="1">
    <source>
        <dbReference type="SAM" id="SignalP"/>
    </source>
</evidence>
<dbReference type="EMBL" id="JAAARO010000015">
    <property type="protein sequence ID" value="KAF5735359.1"/>
    <property type="molecule type" value="Genomic_DNA"/>
</dbReference>
<organism evidence="2 3">
    <name type="scientific">Tripterygium wilfordii</name>
    <name type="common">Thunder God vine</name>
    <dbReference type="NCBI Taxonomy" id="458696"/>
    <lineage>
        <taxon>Eukaryota</taxon>
        <taxon>Viridiplantae</taxon>
        <taxon>Streptophyta</taxon>
        <taxon>Embryophyta</taxon>
        <taxon>Tracheophyta</taxon>
        <taxon>Spermatophyta</taxon>
        <taxon>Magnoliopsida</taxon>
        <taxon>eudicotyledons</taxon>
        <taxon>Gunneridae</taxon>
        <taxon>Pentapetalae</taxon>
        <taxon>rosids</taxon>
        <taxon>fabids</taxon>
        <taxon>Celastrales</taxon>
        <taxon>Celastraceae</taxon>
        <taxon>Tripterygium</taxon>
    </lineage>
</organism>